<evidence type="ECO:0000256" key="1">
    <source>
        <dbReference type="ARBA" id="ARBA00004141"/>
    </source>
</evidence>
<protein>
    <submittedName>
        <fullName evidence="8">SulP family inorganic anion transporter</fullName>
    </submittedName>
</protein>
<keyword evidence="4 6" id="KW-0472">Membrane</keyword>
<evidence type="ECO:0000256" key="4">
    <source>
        <dbReference type="ARBA" id="ARBA00023136"/>
    </source>
</evidence>
<dbReference type="CDD" id="cd07042">
    <property type="entry name" value="STAS_SulP_like_sulfate_transporter"/>
    <property type="match status" value="1"/>
</dbReference>
<dbReference type="InterPro" id="IPR002645">
    <property type="entry name" value="STAS_dom"/>
</dbReference>
<feature type="compositionally biased region" description="Low complexity" evidence="5">
    <location>
        <begin position="7"/>
        <end position="16"/>
    </location>
</feature>
<feature type="transmembrane region" description="Helical" evidence="6">
    <location>
        <begin position="175"/>
        <end position="197"/>
    </location>
</feature>
<sequence length="566" mass="59449">MEASKNGAGTATQGAGQTAGGLRGRMRDIVAGLTLASMNIPQVLGYTRIAAMPAVTGLYTVLLPLVAFACFGASRHLVVAADSATAAIFSSALGRMAPPGSPHYMALVSMVALLSAGFLLVARLFRLGFLADFLSRTVLVGFMAGVGIQVALAMTRDMLGIVTTAHNPLLQLAQTLAHLPQANVPSVMLSLCVVGLIMAGDRLAPRAPLALVTVVAAIVASMTLGLSRYGIETIGPIESGLPHLRVPDVSWNDMLALLPVSTSCVFVIIAQSAATSRAFALRFHDPMNDNADILGLSAANAVAGLSGTFTVNGSPTQTAMAVRAGARSQVAQLTFAAVTLFVLLFLTAPLHYLPRCVLASIVFTVAVGMIDLRAMRAIRRESPGEFGLALVTAAAVVGVGVEQGIFLAIALSLFRHVRHSYEPHTMVLRYDPHSGLLEPDSVAAGQQTAPGLIVYRFCADLFYANSARFVGDVRLLLEHPPVPVVCLVIDASAITDVDFSAASDLRDLFTALKQHGVSVIFGRVSPYLRADMDRHRITPIVGAGNIHAQLHTAIAAAKAIMHPHHD</sequence>
<evidence type="ECO:0000259" key="7">
    <source>
        <dbReference type="PROSITE" id="PS50801"/>
    </source>
</evidence>
<comment type="subcellular location">
    <subcellularLocation>
        <location evidence="1">Membrane</location>
        <topology evidence="1">Multi-pass membrane protein</topology>
    </subcellularLocation>
</comment>
<name>A0A371Z447_9PROT</name>
<comment type="caution">
    <text evidence="8">The sequence shown here is derived from an EMBL/GenBank/DDBJ whole genome shotgun (WGS) entry which is preliminary data.</text>
</comment>
<feature type="transmembrane region" description="Helical" evidence="6">
    <location>
        <begin position="330"/>
        <end position="346"/>
    </location>
</feature>
<organism evidence="8 9">
    <name type="scientific">Komagataeibacter melaceti</name>
    <dbReference type="NCBI Taxonomy" id="2766577"/>
    <lineage>
        <taxon>Bacteria</taxon>
        <taxon>Pseudomonadati</taxon>
        <taxon>Pseudomonadota</taxon>
        <taxon>Alphaproteobacteria</taxon>
        <taxon>Acetobacterales</taxon>
        <taxon>Acetobacteraceae</taxon>
        <taxon>Komagataeibacter</taxon>
    </lineage>
</organism>
<dbReference type="Gene3D" id="3.30.750.24">
    <property type="entry name" value="STAS domain"/>
    <property type="match status" value="1"/>
</dbReference>
<reference evidence="8 9" key="1">
    <citation type="submission" date="2018-08" db="EMBL/GenBank/DDBJ databases">
        <title>Komagataeibacter sp. AV 382.</title>
        <authorList>
            <person name="Skraban J."/>
            <person name="Trcek J."/>
        </authorList>
    </citation>
    <scope>NUCLEOTIDE SEQUENCE [LARGE SCALE GENOMIC DNA]</scope>
    <source>
        <strain evidence="8 9">AV 382</strain>
    </source>
</reference>
<dbReference type="OrthoDB" id="9769739at2"/>
<accession>A0A371Z447</accession>
<gene>
    <name evidence="8" type="ORF">DY926_01690</name>
</gene>
<feature type="transmembrane region" description="Helical" evidence="6">
    <location>
        <begin position="386"/>
        <end position="414"/>
    </location>
</feature>
<dbReference type="AlphaFoldDB" id="A0A371Z447"/>
<feature type="transmembrane region" description="Helical" evidence="6">
    <location>
        <begin position="352"/>
        <end position="374"/>
    </location>
</feature>
<feature type="domain" description="STAS" evidence="7">
    <location>
        <begin position="442"/>
        <end position="557"/>
    </location>
</feature>
<dbReference type="InterPro" id="IPR036513">
    <property type="entry name" value="STAS_dom_sf"/>
</dbReference>
<evidence type="ECO:0000256" key="2">
    <source>
        <dbReference type="ARBA" id="ARBA00022692"/>
    </source>
</evidence>
<feature type="transmembrane region" description="Helical" evidence="6">
    <location>
        <begin position="49"/>
        <end position="70"/>
    </location>
</feature>
<feature type="transmembrane region" description="Helical" evidence="6">
    <location>
        <begin position="209"/>
        <end position="231"/>
    </location>
</feature>
<evidence type="ECO:0000313" key="8">
    <source>
        <dbReference type="EMBL" id="RFD21209.1"/>
    </source>
</evidence>
<dbReference type="PROSITE" id="PS50801">
    <property type="entry name" value="STAS"/>
    <property type="match status" value="1"/>
</dbReference>
<dbReference type="GO" id="GO:0055085">
    <property type="term" value="P:transmembrane transport"/>
    <property type="evidence" value="ECO:0007669"/>
    <property type="project" value="InterPro"/>
</dbReference>
<dbReference type="GO" id="GO:0016020">
    <property type="term" value="C:membrane"/>
    <property type="evidence" value="ECO:0007669"/>
    <property type="project" value="UniProtKB-SubCell"/>
</dbReference>
<dbReference type="Pfam" id="PF01740">
    <property type="entry name" value="STAS"/>
    <property type="match status" value="1"/>
</dbReference>
<feature type="transmembrane region" description="Helical" evidence="6">
    <location>
        <begin position="103"/>
        <end position="125"/>
    </location>
</feature>
<dbReference type="Pfam" id="PF00916">
    <property type="entry name" value="Sulfate_transp"/>
    <property type="match status" value="1"/>
</dbReference>
<feature type="transmembrane region" description="Helical" evidence="6">
    <location>
        <begin position="137"/>
        <end position="155"/>
    </location>
</feature>
<evidence type="ECO:0000256" key="3">
    <source>
        <dbReference type="ARBA" id="ARBA00022989"/>
    </source>
</evidence>
<keyword evidence="2 6" id="KW-0812">Transmembrane</keyword>
<dbReference type="SUPFAM" id="SSF52091">
    <property type="entry name" value="SpoIIaa-like"/>
    <property type="match status" value="1"/>
</dbReference>
<keyword evidence="3 6" id="KW-1133">Transmembrane helix</keyword>
<evidence type="ECO:0000256" key="5">
    <source>
        <dbReference type="SAM" id="MobiDB-lite"/>
    </source>
</evidence>
<evidence type="ECO:0000256" key="6">
    <source>
        <dbReference type="SAM" id="Phobius"/>
    </source>
</evidence>
<feature type="transmembrane region" description="Helical" evidence="6">
    <location>
        <begin position="251"/>
        <end position="274"/>
    </location>
</feature>
<keyword evidence="9" id="KW-1185">Reference proteome</keyword>
<feature type="region of interest" description="Disordered" evidence="5">
    <location>
        <begin position="1"/>
        <end position="20"/>
    </location>
</feature>
<dbReference type="InterPro" id="IPR001902">
    <property type="entry name" value="SLC26A/SulP_fam"/>
</dbReference>
<dbReference type="RefSeq" id="WP_116701805.1">
    <property type="nucleotide sequence ID" value="NZ_QUWV01000014.1"/>
</dbReference>
<dbReference type="Proteomes" id="UP000262371">
    <property type="component" value="Unassembled WGS sequence"/>
</dbReference>
<dbReference type="InterPro" id="IPR011547">
    <property type="entry name" value="SLC26A/SulP_dom"/>
</dbReference>
<dbReference type="PANTHER" id="PTHR11814">
    <property type="entry name" value="SULFATE TRANSPORTER"/>
    <property type="match status" value="1"/>
</dbReference>
<evidence type="ECO:0000313" key="9">
    <source>
        <dbReference type="Proteomes" id="UP000262371"/>
    </source>
</evidence>
<proteinExistence type="predicted"/>
<dbReference type="EMBL" id="QUWV01000014">
    <property type="protein sequence ID" value="RFD21209.1"/>
    <property type="molecule type" value="Genomic_DNA"/>
</dbReference>